<dbReference type="InterPro" id="IPR057670">
    <property type="entry name" value="SH3_retrovirus"/>
</dbReference>
<dbReference type="InterPro" id="IPR043502">
    <property type="entry name" value="DNA/RNA_pol_sf"/>
</dbReference>
<feature type="domain" description="Integrase catalytic" evidence="2">
    <location>
        <begin position="1"/>
        <end position="106"/>
    </location>
</feature>
<gene>
    <name evidence="3" type="ORF">LTRI10_LOCUS37902</name>
</gene>
<reference evidence="3 4" key="1">
    <citation type="submission" date="2024-04" db="EMBL/GenBank/DDBJ databases">
        <authorList>
            <person name="Fracassetti M."/>
        </authorList>
    </citation>
    <scope>NUCLEOTIDE SEQUENCE [LARGE SCALE GENOMIC DNA]</scope>
</reference>
<organism evidence="3 4">
    <name type="scientific">Linum trigynum</name>
    <dbReference type="NCBI Taxonomy" id="586398"/>
    <lineage>
        <taxon>Eukaryota</taxon>
        <taxon>Viridiplantae</taxon>
        <taxon>Streptophyta</taxon>
        <taxon>Embryophyta</taxon>
        <taxon>Tracheophyta</taxon>
        <taxon>Spermatophyta</taxon>
        <taxon>Magnoliopsida</taxon>
        <taxon>eudicotyledons</taxon>
        <taxon>Gunneridae</taxon>
        <taxon>Pentapetalae</taxon>
        <taxon>rosids</taxon>
        <taxon>fabids</taxon>
        <taxon>Malpighiales</taxon>
        <taxon>Linaceae</taxon>
        <taxon>Linum</taxon>
    </lineage>
</organism>
<dbReference type="SUPFAM" id="SSF56672">
    <property type="entry name" value="DNA/RNA polymerases"/>
    <property type="match status" value="1"/>
</dbReference>
<feature type="region of interest" description="Disordered" evidence="1">
    <location>
        <begin position="203"/>
        <end position="257"/>
    </location>
</feature>
<evidence type="ECO:0000313" key="4">
    <source>
        <dbReference type="Proteomes" id="UP001497516"/>
    </source>
</evidence>
<evidence type="ECO:0000259" key="2">
    <source>
        <dbReference type="PROSITE" id="PS50994"/>
    </source>
</evidence>
<sequence length="796" mass="89072">MIENFFHTTIRRVYSDGGGEFQKLCSFFQTNGITHLLTPPHTPQHNGLAERKHRHIVETGLSLLHTASLPLRFWSHAFQTATYLINRLPSSSLHGATPYVSLFNESPNYTKLRVFGCACYPWLRPYSPHKLAPRSRQCVFLGYSLIQSAYYCYDLLSKRLFTSRHVLFDEQVFPGDLSTSVASLDPPHWLAATTPPLTILHLPTPSSSLSSPSSSPSAHGPLPSPSPAASPRPLSSQHQQSPPPPPAKSFTRPVTRSQHGIFRPKRLFLSQVDTVDIEPTLLHQALADPRWHAAMTAEFRALLSNNTWTLVPRPADTNIVGSRWVFRIKRNPDGSVDRFKARLVAKGFTQRPGVDFHETFSPVLKPVTIRTVFTIALSHQWPIMQFDVNNAFLQGSLQETVYMAQPPGFIDPHHPDHVCRLTRAIYGLRQAPRSWYLALSGFLATEGFVKSKSDASLFIYHHGGVTLYFLVYVDDLLLTGNDSRALAQFQSRLAARFSLKSLGPVHYFLGIEVIPTESGYLLSQQKYIRDLLHRFGMADSQPVPTPLVSSAKLSLVDGSPPADSTLYKQVLGSLQYLLCTRPDIAFAVNKLSQFMHAPTTLHWQHVKRLLRYLNGTSSLGLRLAPSASSDLVAFADSDWAGDPNDRTSTMAFLVYYGGNLISWKSKKQRSVARSSTEAEYRALAHATSEILWVQNLLRELHHPLSDPPVLFCDNLGAVNFAGNPIHHSRMKHLALDYLFVRDLVQESALHIRHIPTALQLADSLTKPLPITRFQLLRSKIGVVPTTVLRGRVKDNT</sequence>
<proteinExistence type="predicted"/>
<dbReference type="InterPro" id="IPR013103">
    <property type="entry name" value="RVT_2"/>
</dbReference>
<dbReference type="GO" id="GO:0003676">
    <property type="term" value="F:nucleic acid binding"/>
    <property type="evidence" value="ECO:0007669"/>
    <property type="project" value="InterPro"/>
</dbReference>
<dbReference type="SUPFAM" id="SSF53098">
    <property type="entry name" value="Ribonuclease H-like"/>
    <property type="match status" value="1"/>
</dbReference>
<dbReference type="Pfam" id="PF07727">
    <property type="entry name" value="RVT_2"/>
    <property type="match status" value="1"/>
</dbReference>
<dbReference type="CDD" id="cd09272">
    <property type="entry name" value="RNase_HI_RT_Ty1"/>
    <property type="match status" value="1"/>
</dbReference>
<name>A0AAV2FHZ7_9ROSI</name>
<accession>A0AAV2FHZ7</accession>
<dbReference type="PANTHER" id="PTHR11439:SF455">
    <property type="entry name" value="RLK (RECEPTOR-LIKE PROTEIN KINASE) 8, PUTATIVE-RELATED"/>
    <property type="match status" value="1"/>
</dbReference>
<dbReference type="InterPro" id="IPR001584">
    <property type="entry name" value="Integrase_cat-core"/>
</dbReference>
<dbReference type="InterPro" id="IPR036397">
    <property type="entry name" value="RNaseH_sf"/>
</dbReference>
<dbReference type="Pfam" id="PF25597">
    <property type="entry name" value="SH3_retrovirus"/>
    <property type="match status" value="1"/>
</dbReference>
<keyword evidence="4" id="KW-1185">Reference proteome</keyword>
<evidence type="ECO:0000256" key="1">
    <source>
        <dbReference type="SAM" id="MobiDB-lite"/>
    </source>
</evidence>
<dbReference type="EMBL" id="OZ034819">
    <property type="protein sequence ID" value="CAL1397617.1"/>
    <property type="molecule type" value="Genomic_DNA"/>
</dbReference>
<dbReference type="Proteomes" id="UP001497516">
    <property type="component" value="Chromosome 6"/>
</dbReference>
<dbReference type="GO" id="GO:0015074">
    <property type="term" value="P:DNA integration"/>
    <property type="evidence" value="ECO:0007669"/>
    <property type="project" value="InterPro"/>
</dbReference>
<dbReference type="InterPro" id="IPR012337">
    <property type="entry name" value="RNaseH-like_sf"/>
</dbReference>
<feature type="compositionally biased region" description="Low complexity" evidence="1">
    <location>
        <begin position="203"/>
        <end position="221"/>
    </location>
</feature>
<dbReference type="AlphaFoldDB" id="A0AAV2FHZ7"/>
<feature type="compositionally biased region" description="Low complexity" evidence="1">
    <location>
        <begin position="231"/>
        <end position="240"/>
    </location>
</feature>
<dbReference type="PANTHER" id="PTHR11439">
    <property type="entry name" value="GAG-POL-RELATED RETROTRANSPOSON"/>
    <property type="match status" value="1"/>
</dbReference>
<evidence type="ECO:0000313" key="3">
    <source>
        <dbReference type="EMBL" id="CAL1397617.1"/>
    </source>
</evidence>
<dbReference type="PROSITE" id="PS50994">
    <property type="entry name" value="INTEGRASE"/>
    <property type="match status" value="1"/>
</dbReference>
<dbReference type="Gene3D" id="3.30.420.10">
    <property type="entry name" value="Ribonuclease H-like superfamily/Ribonuclease H"/>
    <property type="match status" value="1"/>
</dbReference>
<protein>
    <recommendedName>
        <fullName evidence="2">Integrase catalytic domain-containing protein</fullName>
    </recommendedName>
</protein>